<gene>
    <name evidence="6" type="ORF">NFC81_13025</name>
</gene>
<dbReference type="PANTHER" id="PTHR13903">
    <property type="entry name" value="PIRIN-RELATED"/>
    <property type="match status" value="1"/>
</dbReference>
<dbReference type="EMBL" id="CP101717">
    <property type="protein sequence ID" value="WLD57626.1"/>
    <property type="molecule type" value="Genomic_DNA"/>
</dbReference>
<proteinExistence type="inferred from homology"/>
<dbReference type="GO" id="GO:0046872">
    <property type="term" value="F:metal ion binding"/>
    <property type="evidence" value="ECO:0007669"/>
    <property type="project" value="UniProtKB-KW"/>
</dbReference>
<feature type="binding site" evidence="2">
    <location>
        <position position="96"/>
    </location>
    <ligand>
        <name>Fe cation</name>
        <dbReference type="ChEBI" id="CHEBI:24875"/>
    </ligand>
</feature>
<dbReference type="InterPro" id="IPR014710">
    <property type="entry name" value="RmlC-like_jellyroll"/>
</dbReference>
<dbReference type="PIRSF" id="PIRSF006232">
    <property type="entry name" value="Pirin"/>
    <property type="match status" value="1"/>
</dbReference>
<dbReference type="InterPro" id="IPR012093">
    <property type="entry name" value="Pirin"/>
</dbReference>
<evidence type="ECO:0000256" key="1">
    <source>
        <dbReference type="ARBA" id="ARBA00008416"/>
    </source>
</evidence>
<name>A0AB38YE74_9GAMM</name>
<sequence length="294" mass="32736">MDVMKVIGRPTELGGIPLLRVLPHRTCRAVGPFVFVDHMGPVEPTHMQVAPHPHIGLHTLTWLFSGELVHRDSLGTVQPIRPGEVNWMSAGSGVTHSERTPPGRPQPLHGLQCWVAQSVEHEQDPAEFQHLPADALPSFSRDGIHWTVVVGHWLEEHSPLQINWPTFFVEGVTEAPDEWDWPYPGIWAFGIYVVEGSLTVSFNGRTEVVAAGELLFIPPVRGGLPQPSVAADAGVRFVCLGGEPLPEERFFDWNFVASDRALLETARADWIAQRRFPTVPKESERIPHPSENEQ</sequence>
<protein>
    <submittedName>
        <fullName evidence="6">Pirin family protein</fullName>
    </submittedName>
</protein>
<evidence type="ECO:0000259" key="5">
    <source>
        <dbReference type="Pfam" id="PF05726"/>
    </source>
</evidence>
<dbReference type="InterPro" id="IPR011051">
    <property type="entry name" value="RmlC_Cupin_sf"/>
</dbReference>
<accession>A0AB38YE74</accession>
<dbReference type="Gene3D" id="2.60.120.10">
    <property type="entry name" value="Jelly Rolls"/>
    <property type="match status" value="2"/>
</dbReference>
<dbReference type="RefSeq" id="WP_304994911.1">
    <property type="nucleotide sequence ID" value="NZ_CP101717.1"/>
</dbReference>
<dbReference type="InterPro" id="IPR008778">
    <property type="entry name" value="Pirin_C_dom"/>
</dbReference>
<dbReference type="AlphaFoldDB" id="A0AB38YE74"/>
<dbReference type="InterPro" id="IPR003829">
    <property type="entry name" value="Pirin_N_dom"/>
</dbReference>
<evidence type="ECO:0000259" key="4">
    <source>
        <dbReference type="Pfam" id="PF02678"/>
    </source>
</evidence>
<feature type="binding site" evidence="2">
    <location>
        <position position="54"/>
    </location>
    <ligand>
        <name>Fe cation</name>
        <dbReference type="ChEBI" id="CHEBI:24875"/>
    </ligand>
</feature>
<evidence type="ECO:0000313" key="6">
    <source>
        <dbReference type="EMBL" id="WLD57626.1"/>
    </source>
</evidence>
<keyword evidence="2" id="KW-0408">Iron</keyword>
<dbReference type="CDD" id="cd02909">
    <property type="entry name" value="cupin_pirin_N"/>
    <property type="match status" value="1"/>
</dbReference>
<evidence type="ECO:0000256" key="2">
    <source>
        <dbReference type="PIRSR" id="PIRSR006232-1"/>
    </source>
</evidence>
<dbReference type="SUPFAM" id="SSF51182">
    <property type="entry name" value="RmlC-like cupins"/>
    <property type="match status" value="1"/>
</dbReference>
<feature type="binding site" evidence="2">
    <location>
        <position position="98"/>
    </location>
    <ligand>
        <name>Fe cation</name>
        <dbReference type="ChEBI" id="CHEBI:24875"/>
    </ligand>
</feature>
<evidence type="ECO:0000256" key="3">
    <source>
        <dbReference type="RuleBase" id="RU003457"/>
    </source>
</evidence>
<feature type="domain" description="Pirin C-terminal" evidence="5">
    <location>
        <begin position="177"/>
        <end position="273"/>
    </location>
</feature>
<feature type="binding site" evidence="2">
    <location>
        <position position="52"/>
    </location>
    <ligand>
        <name>Fe cation</name>
        <dbReference type="ChEBI" id="CHEBI:24875"/>
    </ligand>
</feature>
<dbReference type="Pfam" id="PF02678">
    <property type="entry name" value="Pirin"/>
    <property type="match status" value="1"/>
</dbReference>
<organism evidence="6">
    <name type="scientific">Salinispirillum sp. LH 10-3-1</name>
    <dbReference type="NCBI Taxonomy" id="2952525"/>
    <lineage>
        <taxon>Bacteria</taxon>
        <taxon>Pseudomonadati</taxon>
        <taxon>Pseudomonadota</taxon>
        <taxon>Gammaproteobacteria</taxon>
        <taxon>Oceanospirillales</taxon>
        <taxon>Saccharospirillaceae</taxon>
        <taxon>Salinispirillum</taxon>
    </lineage>
</organism>
<keyword evidence="2" id="KW-0479">Metal-binding</keyword>
<dbReference type="PANTHER" id="PTHR13903:SF8">
    <property type="entry name" value="PIRIN"/>
    <property type="match status" value="1"/>
</dbReference>
<reference evidence="6" key="1">
    <citation type="submission" date="2022-07" db="EMBL/GenBank/DDBJ databases">
        <title>Complete genome sequence of Salinispirillum sp. LH10-3-1 capable of multiple carbohydrate inversion isolated from a soda lake.</title>
        <authorList>
            <person name="Liu J."/>
            <person name="Zhai Y."/>
            <person name="Zhang H."/>
            <person name="Yang H."/>
            <person name="Qu J."/>
            <person name="Li J."/>
        </authorList>
    </citation>
    <scope>NUCLEOTIDE SEQUENCE</scope>
    <source>
        <strain evidence="6">LH 10-3-1</strain>
    </source>
</reference>
<dbReference type="Pfam" id="PF05726">
    <property type="entry name" value="Pirin_C"/>
    <property type="match status" value="1"/>
</dbReference>
<feature type="domain" description="Pirin N-terminal" evidence="4">
    <location>
        <begin position="20"/>
        <end position="115"/>
    </location>
</feature>
<comment type="cofactor">
    <cofactor evidence="2">
        <name>Fe cation</name>
        <dbReference type="ChEBI" id="CHEBI:24875"/>
    </cofactor>
    <text evidence="2">Binds 1 Fe cation per subunit.</text>
</comment>
<comment type="similarity">
    <text evidence="1 3">Belongs to the pirin family.</text>
</comment>